<gene>
    <name evidence="2" type="ORF">GJ698_01585</name>
</gene>
<evidence type="ECO:0000259" key="1">
    <source>
        <dbReference type="Pfam" id="PF14082"/>
    </source>
</evidence>
<dbReference type="EMBL" id="WKJL01000001">
    <property type="protein sequence ID" value="MRW82783.1"/>
    <property type="molecule type" value="Genomic_DNA"/>
</dbReference>
<accession>A0A844CR88</accession>
<feature type="domain" description="Shedu protein SduA C-terminal" evidence="1">
    <location>
        <begin position="79"/>
        <end position="207"/>
    </location>
</feature>
<keyword evidence="3" id="KW-1185">Reference proteome</keyword>
<reference evidence="2 3" key="1">
    <citation type="submission" date="2019-11" db="EMBL/GenBank/DDBJ databases">
        <title>Novel species isolated from a subtropical stream in China.</title>
        <authorList>
            <person name="Lu H."/>
        </authorList>
    </citation>
    <scope>NUCLEOTIDE SEQUENCE [LARGE SCALE GENOMIC DNA]</scope>
    <source>
        <strain evidence="2 3">FT26W</strain>
    </source>
</reference>
<dbReference type="InterPro" id="IPR025359">
    <property type="entry name" value="SduA_C"/>
</dbReference>
<evidence type="ECO:0000313" key="2">
    <source>
        <dbReference type="EMBL" id="MRW82783.1"/>
    </source>
</evidence>
<sequence length="218" mass="24351">MASPKRIPKSLQLELLSYSRSGAKKELAALQNWLSTKTNFAEVADALPQFFSRRNFCGAIGGAYGQQMFNPDRIAFELSLGGNYFPDIVIGDSQQKSLLLVELEGAETDAVFLKKKQDEQYPDFSSSFKTGFFQLIDWTNRLKDASPRNLHDWFTFEPACMRTLLVVGRNEDVGADPKDQGRRRLNSLAEMFGPSGNPVFVVTYDELATIVAAYLSGQ</sequence>
<dbReference type="Proteomes" id="UP000439986">
    <property type="component" value="Unassembled WGS sequence"/>
</dbReference>
<dbReference type="Pfam" id="PF14082">
    <property type="entry name" value="SduA_C"/>
    <property type="match status" value="1"/>
</dbReference>
<dbReference type="AlphaFoldDB" id="A0A844CR88"/>
<name>A0A844CR88_9BURK</name>
<proteinExistence type="predicted"/>
<protein>
    <submittedName>
        <fullName evidence="2">DUF4263 domain-containing protein</fullName>
    </submittedName>
</protein>
<organism evidence="2 3">
    <name type="scientific">Duganella aquatilis</name>
    <dbReference type="NCBI Taxonomy" id="2666082"/>
    <lineage>
        <taxon>Bacteria</taxon>
        <taxon>Pseudomonadati</taxon>
        <taxon>Pseudomonadota</taxon>
        <taxon>Betaproteobacteria</taxon>
        <taxon>Burkholderiales</taxon>
        <taxon>Oxalobacteraceae</taxon>
        <taxon>Telluria group</taxon>
        <taxon>Duganella</taxon>
    </lineage>
</organism>
<comment type="caution">
    <text evidence="2">The sequence shown here is derived from an EMBL/GenBank/DDBJ whole genome shotgun (WGS) entry which is preliminary data.</text>
</comment>
<evidence type="ECO:0000313" key="3">
    <source>
        <dbReference type="Proteomes" id="UP000439986"/>
    </source>
</evidence>
<dbReference type="RefSeq" id="WP_154355825.1">
    <property type="nucleotide sequence ID" value="NZ_WKJL01000001.1"/>
</dbReference>